<dbReference type="AlphaFoldDB" id="A0A564FYZ4"/>
<dbReference type="Proteomes" id="UP000401717">
    <property type="component" value="Unassembled WGS sequence"/>
</dbReference>
<proteinExistence type="predicted"/>
<organism evidence="3 4">
    <name type="scientific">Methylobacterium dankookense</name>
    <dbReference type="NCBI Taxonomy" id="560405"/>
    <lineage>
        <taxon>Bacteria</taxon>
        <taxon>Pseudomonadati</taxon>
        <taxon>Pseudomonadota</taxon>
        <taxon>Alphaproteobacteria</taxon>
        <taxon>Hyphomicrobiales</taxon>
        <taxon>Methylobacteriaceae</taxon>
        <taxon>Methylobacterium</taxon>
    </lineage>
</organism>
<keyword evidence="1" id="KW-0812">Transmembrane</keyword>
<evidence type="ECO:0000313" key="5">
    <source>
        <dbReference type="Proteomes" id="UP001055303"/>
    </source>
</evidence>
<keyword evidence="1" id="KW-0472">Membrane</keyword>
<sequence length="88" mass="9648">MRSRGARIHAAIAIAQGLALLCWIGDALIRPRMLPGFNPGEFAGSALAAILLVGLNDRHYAWGTARKKRVRIDAKRPGQPQLRPLGRR</sequence>
<feature type="transmembrane region" description="Helical" evidence="1">
    <location>
        <begin position="43"/>
        <end position="61"/>
    </location>
</feature>
<evidence type="ECO:0000313" key="2">
    <source>
        <dbReference type="EMBL" id="GJD59130.1"/>
    </source>
</evidence>
<dbReference type="Proteomes" id="UP001055303">
    <property type="component" value="Unassembled WGS sequence"/>
</dbReference>
<reference evidence="2" key="3">
    <citation type="submission" date="2021-08" db="EMBL/GenBank/DDBJ databases">
        <authorList>
            <person name="Tani A."/>
            <person name="Ola A."/>
            <person name="Ogura Y."/>
            <person name="Katsura K."/>
            <person name="Hayashi T."/>
        </authorList>
    </citation>
    <scope>NUCLEOTIDE SEQUENCE</scope>
    <source>
        <strain evidence="2">DSM 22415</strain>
    </source>
</reference>
<name>A0A564FYZ4_9HYPH</name>
<evidence type="ECO:0000256" key="1">
    <source>
        <dbReference type="SAM" id="Phobius"/>
    </source>
</evidence>
<keyword evidence="1" id="KW-1133">Transmembrane helix</keyword>
<dbReference type="EMBL" id="BPQI01000189">
    <property type="protein sequence ID" value="GJD59130.1"/>
    <property type="molecule type" value="Genomic_DNA"/>
</dbReference>
<evidence type="ECO:0000313" key="3">
    <source>
        <dbReference type="EMBL" id="VUF13197.1"/>
    </source>
</evidence>
<dbReference type="EMBL" id="CABFVH010000017">
    <property type="protein sequence ID" value="VUF13197.1"/>
    <property type="molecule type" value="Genomic_DNA"/>
</dbReference>
<accession>A0A564FYZ4</accession>
<reference evidence="2" key="2">
    <citation type="journal article" date="2021" name="Front. Microbiol.">
        <title>Comprehensive Comparative Genomics and Phenotyping of Methylobacterium Species.</title>
        <authorList>
            <person name="Alessa O."/>
            <person name="Ogura Y."/>
            <person name="Fujitani Y."/>
            <person name="Takami H."/>
            <person name="Hayashi T."/>
            <person name="Sahin N."/>
            <person name="Tani A."/>
        </authorList>
    </citation>
    <scope>NUCLEOTIDE SEQUENCE</scope>
    <source>
        <strain evidence="2">DSM 22415</strain>
    </source>
</reference>
<reference evidence="3 4" key="1">
    <citation type="submission" date="2019-06" db="EMBL/GenBank/DDBJ databases">
        <authorList>
            <person name="Rodrigo-Torres L."/>
            <person name="Arahal R. D."/>
            <person name="Lucena T."/>
        </authorList>
    </citation>
    <scope>NUCLEOTIDE SEQUENCE [LARGE SCALE GENOMIC DNA]</scope>
    <source>
        <strain evidence="3 4">SW08-7</strain>
    </source>
</reference>
<gene>
    <name evidence="2" type="ORF">IFDJLNFL_5057</name>
    <name evidence="3" type="ORF">MTDSW087_02896</name>
</gene>
<keyword evidence="5" id="KW-1185">Reference proteome</keyword>
<protein>
    <submittedName>
        <fullName evidence="3">Uncharacterized protein</fullName>
    </submittedName>
</protein>
<evidence type="ECO:0000313" key="4">
    <source>
        <dbReference type="Proteomes" id="UP000401717"/>
    </source>
</evidence>